<organism evidence="3 4">
    <name type="scientific">Candidatus Dojkabacteria bacterium</name>
    <dbReference type="NCBI Taxonomy" id="2099670"/>
    <lineage>
        <taxon>Bacteria</taxon>
        <taxon>Candidatus Dojkabacteria</taxon>
    </lineage>
</organism>
<sequence length="179" mass="19122">MNKAFRSILFILISLSFNSIYSSGNVYADNVPSSVTVEKGEVKGAEVEATDVVVLFVSPDCEECDEVSTYFQKTLGTGSYNLQTEDISSTSGGVLYDKIKNLCEDGTDLPVLSYGENCINGTDSVRAKIGALAVKSSDGSNTSENPQGNEQTQQESPVAESQKESAHNTGNLSLPNLFL</sequence>
<name>A0A955KVE0_9BACT</name>
<reference evidence="3" key="2">
    <citation type="journal article" date="2021" name="Microbiome">
        <title>Successional dynamics and alternative stable states in a saline activated sludge microbial community over 9 years.</title>
        <authorList>
            <person name="Wang Y."/>
            <person name="Ye J."/>
            <person name="Ju F."/>
            <person name="Liu L."/>
            <person name="Boyd J.A."/>
            <person name="Deng Y."/>
            <person name="Parks D.H."/>
            <person name="Jiang X."/>
            <person name="Yin X."/>
            <person name="Woodcroft B.J."/>
            <person name="Tyson G.W."/>
            <person name="Hugenholtz P."/>
            <person name="Polz M.F."/>
            <person name="Zhang T."/>
        </authorList>
    </citation>
    <scope>NUCLEOTIDE SEQUENCE</scope>
    <source>
        <strain evidence="3">HKST-UBA16</strain>
    </source>
</reference>
<feature type="non-terminal residue" evidence="3">
    <location>
        <position position="179"/>
    </location>
</feature>
<feature type="compositionally biased region" description="Polar residues" evidence="1">
    <location>
        <begin position="167"/>
        <end position="179"/>
    </location>
</feature>
<accession>A0A955KVE0</accession>
<evidence type="ECO:0000313" key="3">
    <source>
        <dbReference type="EMBL" id="MCA9374794.1"/>
    </source>
</evidence>
<dbReference type="EMBL" id="JAGQLM010000020">
    <property type="protein sequence ID" value="MCA9374794.1"/>
    <property type="molecule type" value="Genomic_DNA"/>
</dbReference>
<protein>
    <recommendedName>
        <fullName evidence="5">Glutaredoxin domain-containing protein</fullName>
    </recommendedName>
</protein>
<feature type="chain" id="PRO_5037509912" description="Glutaredoxin domain-containing protein" evidence="2">
    <location>
        <begin position="29"/>
        <end position="179"/>
    </location>
</feature>
<feature type="region of interest" description="Disordered" evidence="1">
    <location>
        <begin position="136"/>
        <end position="179"/>
    </location>
</feature>
<feature type="signal peptide" evidence="2">
    <location>
        <begin position="1"/>
        <end position="28"/>
    </location>
</feature>
<proteinExistence type="predicted"/>
<feature type="compositionally biased region" description="Polar residues" evidence="1">
    <location>
        <begin position="137"/>
        <end position="156"/>
    </location>
</feature>
<reference evidence="3" key="1">
    <citation type="submission" date="2020-04" db="EMBL/GenBank/DDBJ databases">
        <authorList>
            <person name="Zhang T."/>
        </authorList>
    </citation>
    <scope>NUCLEOTIDE SEQUENCE</scope>
    <source>
        <strain evidence="3">HKST-UBA16</strain>
    </source>
</reference>
<dbReference type="AlphaFoldDB" id="A0A955KVE0"/>
<comment type="caution">
    <text evidence="3">The sequence shown here is derived from an EMBL/GenBank/DDBJ whole genome shotgun (WGS) entry which is preliminary data.</text>
</comment>
<evidence type="ECO:0000256" key="2">
    <source>
        <dbReference type="SAM" id="SignalP"/>
    </source>
</evidence>
<dbReference type="Proteomes" id="UP000748332">
    <property type="component" value="Unassembled WGS sequence"/>
</dbReference>
<gene>
    <name evidence="3" type="ORF">KC622_00525</name>
</gene>
<evidence type="ECO:0008006" key="5">
    <source>
        <dbReference type="Google" id="ProtNLM"/>
    </source>
</evidence>
<evidence type="ECO:0000313" key="4">
    <source>
        <dbReference type="Proteomes" id="UP000748332"/>
    </source>
</evidence>
<evidence type="ECO:0000256" key="1">
    <source>
        <dbReference type="SAM" id="MobiDB-lite"/>
    </source>
</evidence>
<keyword evidence="2" id="KW-0732">Signal</keyword>